<evidence type="ECO:0000256" key="1">
    <source>
        <dbReference type="SAM" id="MobiDB-lite"/>
    </source>
</evidence>
<dbReference type="WBParaSite" id="nRc.2.0.1.t11169-RA">
    <property type="protein sequence ID" value="nRc.2.0.1.t11169-RA"/>
    <property type="gene ID" value="nRc.2.0.1.g11169"/>
</dbReference>
<dbReference type="AlphaFoldDB" id="A0A915IAG3"/>
<accession>A0A915IAG3</accession>
<protein>
    <submittedName>
        <fullName evidence="3">Uncharacterized protein</fullName>
    </submittedName>
</protein>
<keyword evidence="2" id="KW-1185">Reference proteome</keyword>
<reference evidence="3" key="1">
    <citation type="submission" date="2022-11" db="UniProtKB">
        <authorList>
            <consortium name="WormBaseParasite"/>
        </authorList>
    </citation>
    <scope>IDENTIFICATION</scope>
</reference>
<proteinExistence type="predicted"/>
<organism evidence="2 3">
    <name type="scientific">Romanomermis culicivorax</name>
    <name type="common">Nematode worm</name>
    <dbReference type="NCBI Taxonomy" id="13658"/>
    <lineage>
        <taxon>Eukaryota</taxon>
        <taxon>Metazoa</taxon>
        <taxon>Ecdysozoa</taxon>
        <taxon>Nematoda</taxon>
        <taxon>Enoplea</taxon>
        <taxon>Dorylaimia</taxon>
        <taxon>Mermithida</taxon>
        <taxon>Mermithoidea</taxon>
        <taxon>Mermithidae</taxon>
        <taxon>Romanomermis</taxon>
    </lineage>
</organism>
<sequence>MLSNCFPWPQELRKQKLSHQHRRVEDSKPQHPKLRELGQGITIDQISGNLPLEVLLALRQWEDEHSSMAILQISSMPVTMQASGKHWCTPGETLPTISWSERSSAWCPILIFVVVMGMRQRMSVGRISSITPLLYFSTFGLLYSNWSRVHVMAQCWEIACFDISNRISQIGHFSRQSLHLFHHQHLGREGHRKR</sequence>
<evidence type="ECO:0000313" key="2">
    <source>
        <dbReference type="Proteomes" id="UP000887565"/>
    </source>
</evidence>
<feature type="compositionally biased region" description="Basic and acidic residues" evidence="1">
    <location>
        <begin position="23"/>
        <end position="33"/>
    </location>
</feature>
<feature type="region of interest" description="Disordered" evidence="1">
    <location>
        <begin position="14"/>
        <end position="33"/>
    </location>
</feature>
<evidence type="ECO:0000313" key="3">
    <source>
        <dbReference type="WBParaSite" id="nRc.2.0.1.t11169-RA"/>
    </source>
</evidence>
<name>A0A915IAG3_ROMCU</name>
<dbReference type="Proteomes" id="UP000887565">
    <property type="component" value="Unplaced"/>
</dbReference>